<sequence length="150" mass="16586">MDNTNKGSDFPNKFLQTILIVALQSGDFLPFINARFAAMPKTVHGGFGSLKKSSMGVLHGLIVNNPALKLLGLFPGGIEQKDTIKLATSDLCFMQRVHICFYLTFTSFFVVDENRHLELKGRVSVCSSRLNPVVLYGLGFDHHLLCDAKL</sequence>
<dbReference type="Proteomes" id="UP001374535">
    <property type="component" value="Chromosome 8"/>
</dbReference>
<name>A0AAQ3MYV7_VIGMU</name>
<dbReference type="AlphaFoldDB" id="A0AAQ3MYV7"/>
<gene>
    <name evidence="1" type="ORF">V8G54_025738</name>
</gene>
<accession>A0AAQ3MYV7</accession>
<dbReference type="EMBL" id="CP144693">
    <property type="protein sequence ID" value="WVY99668.1"/>
    <property type="molecule type" value="Genomic_DNA"/>
</dbReference>
<proteinExistence type="predicted"/>
<evidence type="ECO:0000313" key="1">
    <source>
        <dbReference type="EMBL" id="WVY99668.1"/>
    </source>
</evidence>
<evidence type="ECO:0000313" key="2">
    <source>
        <dbReference type="Proteomes" id="UP001374535"/>
    </source>
</evidence>
<organism evidence="1 2">
    <name type="scientific">Vigna mungo</name>
    <name type="common">Black gram</name>
    <name type="synonym">Phaseolus mungo</name>
    <dbReference type="NCBI Taxonomy" id="3915"/>
    <lineage>
        <taxon>Eukaryota</taxon>
        <taxon>Viridiplantae</taxon>
        <taxon>Streptophyta</taxon>
        <taxon>Embryophyta</taxon>
        <taxon>Tracheophyta</taxon>
        <taxon>Spermatophyta</taxon>
        <taxon>Magnoliopsida</taxon>
        <taxon>eudicotyledons</taxon>
        <taxon>Gunneridae</taxon>
        <taxon>Pentapetalae</taxon>
        <taxon>rosids</taxon>
        <taxon>fabids</taxon>
        <taxon>Fabales</taxon>
        <taxon>Fabaceae</taxon>
        <taxon>Papilionoideae</taxon>
        <taxon>50 kb inversion clade</taxon>
        <taxon>NPAAA clade</taxon>
        <taxon>indigoferoid/millettioid clade</taxon>
        <taxon>Phaseoleae</taxon>
        <taxon>Vigna</taxon>
    </lineage>
</organism>
<protein>
    <submittedName>
        <fullName evidence="1">Uncharacterized protein</fullName>
    </submittedName>
</protein>
<reference evidence="1 2" key="1">
    <citation type="journal article" date="2023" name="Life. Sci Alliance">
        <title>Evolutionary insights into 3D genome organization and epigenetic landscape of Vigna mungo.</title>
        <authorList>
            <person name="Junaid A."/>
            <person name="Singh B."/>
            <person name="Bhatia S."/>
        </authorList>
    </citation>
    <scope>NUCLEOTIDE SEQUENCE [LARGE SCALE GENOMIC DNA]</scope>
    <source>
        <strain evidence="1">Urdbean</strain>
    </source>
</reference>
<keyword evidence="2" id="KW-1185">Reference proteome</keyword>